<name>A0A1I8FNT0_9PLAT</name>
<evidence type="ECO:0000313" key="3">
    <source>
        <dbReference type="WBParaSite" id="maker-unitig_41336-snap-gene-0.1-mRNA-1"/>
    </source>
</evidence>
<evidence type="ECO:0000256" key="1">
    <source>
        <dbReference type="SAM" id="MobiDB-lite"/>
    </source>
</evidence>
<protein>
    <submittedName>
        <fullName evidence="3">A to I editase domain-containing protein</fullName>
    </submittedName>
</protein>
<keyword evidence="2" id="KW-1185">Reference proteome</keyword>
<feature type="region of interest" description="Disordered" evidence="1">
    <location>
        <begin position="221"/>
        <end position="240"/>
    </location>
</feature>
<dbReference type="WBParaSite" id="maker-unitig_41336-snap-gene-0.1-mRNA-1">
    <property type="protein sequence ID" value="maker-unitig_41336-snap-gene-0.1-mRNA-1"/>
    <property type="gene ID" value="maker-unitig_41336-snap-gene-0.1"/>
</dbReference>
<accession>A0A1I8FNT0</accession>
<proteinExistence type="predicted"/>
<reference evidence="3" key="1">
    <citation type="submission" date="2016-11" db="UniProtKB">
        <authorList>
            <consortium name="WormBaseParasite"/>
        </authorList>
    </citation>
    <scope>IDENTIFICATION</scope>
</reference>
<evidence type="ECO:0000313" key="2">
    <source>
        <dbReference type="Proteomes" id="UP000095280"/>
    </source>
</evidence>
<dbReference type="AlphaFoldDB" id="A0A1I8FNT0"/>
<sequence length="240" mass="27016">SDCKFLKRAINSTRNGLSSRLSGESPRSQSRERRHPERMFKVVQVCRLDSSVGKSCAHHALCRDVRNKLWNEPPPRWASISKLRLWDTAVGALPVHVGANPTTFGVRTACCWLYDCSQEAFVLSSSRHAKPKCGEARPTCRHGSAEIRSTCEPMAEPQHNSESRTVSRINEFVGYTKPGSWLTKHDAPDSRRRSAKKWRKCGRECAELPDRSAKRRICKQQSVQLKEGSHGSSRPACCET</sequence>
<organism evidence="2 3">
    <name type="scientific">Macrostomum lignano</name>
    <dbReference type="NCBI Taxonomy" id="282301"/>
    <lineage>
        <taxon>Eukaryota</taxon>
        <taxon>Metazoa</taxon>
        <taxon>Spiralia</taxon>
        <taxon>Lophotrochozoa</taxon>
        <taxon>Platyhelminthes</taxon>
        <taxon>Rhabditophora</taxon>
        <taxon>Macrostomorpha</taxon>
        <taxon>Macrostomida</taxon>
        <taxon>Macrostomidae</taxon>
        <taxon>Macrostomum</taxon>
    </lineage>
</organism>
<dbReference type="Proteomes" id="UP000095280">
    <property type="component" value="Unplaced"/>
</dbReference>